<dbReference type="Proteomes" id="UP000434172">
    <property type="component" value="Unassembled WGS sequence"/>
</dbReference>
<comment type="caution">
    <text evidence="2">The sequence shown here is derived from an EMBL/GenBank/DDBJ whole genome shotgun (WGS) entry which is preliminary data.</text>
</comment>
<dbReference type="OrthoDB" id="6077919at2759"/>
<name>A0A8H3ZQ29_9PEZI</name>
<keyword evidence="3" id="KW-1185">Reference proteome</keyword>
<dbReference type="AlphaFoldDB" id="A0A8H3ZQ29"/>
<evidence type="ECO:0000256" key="1">
    <source>
        <dbReference type="SAM" id="MobiDB-lite"/>
    </source>
</evidence>
<feature type="compositionally biased region" description="Basic and acidic residues" evidence="1">
    <location>
        <begin position="492"/>
        <end position="533"/>
    </location>
</feature>
<protein>
    <submittedName>
        <fullName evidence="2">Uncharacterized protein</fullName>
    </submittedName>
</protein>
<evidence type="ECO:0000313" key="3">
    <source>
        <dbReference type="Proteomes" id="UP000434172"/>
    </source>
</evidence>
<reference evidence="2 3" key="1">
    <citation type="submission" date="2019-12" db="EMBL/GenBank/DDBJ databases">
        <title>A genome sequence resource for the geographically widespread anthracnose pathogen Colletotrichum asianum.</title>
        <authorList>
            <person name="Meng Y."/>
        </authorList>
    </citation>
    <scope>NUCLEOTIDE SEQUENCE [LARGE SCALE GENOMIC DNA]</scope>
    <source>
        <strain evidence="2 3">ICMP 18580</strain>
    </source>
</reference>
<dbReference type="EMBL" id="WOWK01000093">
    <property type="protein sequence ID" value="KAF0319630.1"/>
    <property type="molecule type" value="Genomic_DNA"/>
</dbReference>
<sequence>MVAPRLLSRHKFLLHDIGSKSGDGDSSHKIPTIQIEQYLQCILQDRDSCKGMQHDEEANVRDADVVQISGIIAPNSDEYLPLAPGVFYLRKLAHDCKKGSRKDCLAWNLSLILRYPDVKLLLPPSGTLCRGSRRARYDAHDFIPQPCPFGNDVSLETGRIRRGARHCTEGWEEVFQLNQRCHCCERRMGTVTMLQRLELLDETGEVDSVCTFKGCSNKRFIEYASVCGSHFLRKQNAVARPRARQLEISMDIVEIFRHLQVSIESLGFKWTRLKSAVDKVSKQETMETSANLDFVFVDSEFNALGDEVEIYEATFIGTDGKELLDVTIDWGGSLLEMPSNRTYQPPASSRHTDSGVYSKCKLPAWGKQVMTISQLAQAMKRCGINRNTTIVEWSMGACDTRILACVFDRFGIVDTLDPTNCIGVIPAWTRSFSECPMFRLDVFFPLVFPRSPLVGKNQISRPDTEMLHKLVILLLGLTEPTETRDLNSFYPEDERPERQVESQRQRQAYDETQTDFKHATPRINAERDASRDA</sequence>
<evidence type="ECO:0000313" key="2">
    <source>
        <dbReference type="EMBL" id="KAF0319630.1"/>
    </source>
</evidence>
<accession>A0A8H3ZQ29</accession>
<gene>
    <name evidence="2" type="ORF">GQ607_013110</name>
</gene>
<feature type="region of interest" description="Disordered" evidence="1">
    <location>
        <begin position="485"/>
        <end position="533"/>
    </location>
</feature>
<organism evidence="2 3">
    <name type="scientific">Colletotrichum asianum</name>
    <dbReference type="NCBI Taxonomy" id="702518"/>
    <lineage>
        <taxon>Eukaryota</taxon>
        <taxon>Fungi</taxon>
        <taxon>Dikarya</taxon>
        <taxon>Ascomycota</taxon>
        <taxon>Pezizomycotina</taxon>
        <taxon>Sordariomycetes</taxon>
        <taxon>Hypocreomycetidae</taxon>
        <taxon>Glomerellales</taxon>
        <taxon>Glomerellaceae</taxon>
        <taxon>Colletotrichum</taxon>
        <taxon>Colletotrichum gloeosporioides species complex</taxon>
    </lineage>
</organism>
<proteinExistence type="predicted"/>